<dbReference type="Proteomes" id="UP000193017">
    <property type="component" value="Chromosome"/>
</dbReference>
<dbReference type="KEGG" id="pcon:B0A89_13835"/>
<evidence type="ECO:0000256" key="1">
    <source>
        <dbReference type="SAM" id="MobiDB-lite"/>
    </source>
</evidence>
<evidence type="ECO:0000313" key="3">
    <source>
        <dbReference type="Proteomes" id="UP000193017"/>
    </source>
</evidence>
<accession>A0A1W6D0B0</accession>
<dbReference type="AlphaFoldDB" id="A0A1W6D0B0"/>
<keyword evidence="3" id="KW-1185">Reference proteome</keyword>
<feature type="region of interest" description="Disordered" evidence="1">
    <location>
        <begin position="308"/>
        <end position="351"/>
    </location>
</feature>
<organism evidence="2 3">
    <name type="scientific">Paracoccus contaminans</name>
    <dbReference type="NCBI Taxonomy" id="1945662"/>
    <lineage>
        <taxon>Bacteria</taxon>
        <taxon>Pseudomonadati</taxon>
        <taxon>Pseudomonadota</taxon>
        <taxon>Alphaproteobacteria</taxon>
        <taxon>Rhodobacterales</taxon>
        <taxon>Paracoccaceae</taxon>
        <taxon>Paracoccus</taxon>
    </lineage>
</organism>
<name>A0A1W6D0B0_9RHOB</name>
<dbReference type="EMBL" id="CP020612">
    <property type="protein sequence ID" value="ARJ70547.1"/>
    <property type="molecule type" value="Genomic_DNA"/>
</dbReference>
<gene>
    <name evidence="2" type="ORF">B0A89_13835</name>
</gene>
<sequence length="442" mass="44228">MLAAQLAPPAGSAPGDEGRLFLARLDRLIGLGLLDEARALLQSAGAPNAEVFSRSFDLAMYEGDAGAVCAQMAQRPGLAPGLAARVYCLAQAGDWSAAALTLRGARQERLIPDQTLALLERFLDDSSADLGDALPDPHTVTPLEFRLSEAIGQPLATGDLPVAFAWTDLGPEAGWKAQIEAAERLARAGAIDPARLAAAYAEQKPAASGGVWDRAALYQRLDAALVSGDTAALSSVLVAAEPAFARAGLLAALARLIGPRLPGAVLDGPAAETAAHLRLLAAIPVPGAARLPGADRALVNIVEGTAPVAGDAGATTTPDADAAPAPSAAGAPAPATAPGADASPALPSGPGGTAPYPAAAFPAGSPGAAFAGALGAVPVPQAPPEGRGMALLRAMADAEAGLDGDVQRAAAGLRRLVELGQPDAARRTAVELLLADHLGLRR</sequence>
<protein>
    <submittedName>
        <fullName evidence="2">Uncharacterized protein</fullName>
    </submittedName>
</protein>
<dbReference type="STRING" id="1945662.B0A89_13835"/>
<reference evidence="2 3" key="1">
    <citation type="submission" date="2017-03" db="EMBL/GenBank/DDBJ databases">
        <title>Genome sequence of Paracoccus contaminans isolated from a water microcosm.</title>
        <authorList>
            <person name="Aurass P."/>
            <person name="Karste S."/>
            <person name="Trost E."/>
            <person name="Glaeser S.P."/>
            <person name="Kaempfer P."/>
            <person name="Flieger A."/>
        </authorList>
    </citation>
    <scope>NUCLEOTIDE SEQUENCE [LARGE SCALE GENOMIC DNA]</scope>
    <source>
        <strain evidence="3">RKI 16-01929T\LMG 29738T\CCM 8701T\CIP 111112T</strain>
    </source>
</reference>
<evidence type="ECO:0000313" key="2">
    <source>
        <dbReference type="EMBL" id="ARJ70547.1"/>
    </source>
</evidence>
<proteinExistence type="predicted"/>
<feature type="compositionally biased region" description="Low complexity" evidence="1">
    <location>
        <begin position="308"/>
        <end position="345"/>
    </location>
</feature>